<dbReference type="RefSeq" id="XP_002675922.1">
    <property type="nucleotide sequence ID" value="XM_002675876.1"/>
</dbReference>
<accession>D2VIX5</accession>
<comment type="similarity">
    <text evidence="3">Belongs to the short-chain dehydrogenases/reductases (SDR) family.</text>
</comment>
<dbReference type="FunCoup" id="D2VIX5">
    <property type="interactions" value="417"/>
</dbReference>
<dbReference type="GO" id="GO:0016491">
    <property type="term" value="F:oxidoreductase activity"/>
    <property type="evidence" value="ECO:0007669"/>
    <property type="project" value="UniProtKB-KW"/>
</dbReference>
<dbReference type="InterPro" id="IPR002347">
    <property type="entry name" value="SDR_fam"/>
</dbReference>
<reference evidence="4 5" key="1">
    <citation type="journal article" date="2010" name="Cell">
        <title>The genome of Naegleria gruberi illuminates early eukaryotic versatility.</title>
        <authorList>
            <person name="Fritz-Laylin L.K."/>
            <person name="Prochnik S.E."/>
            <person name="Ginger M.L."/>
            <person name="Dacks J.B."/>
            <person name="Carpenter M.L."/>
            <person name="Field M.C."/>
            <person name="Kuo A."/>
            <person name="Paredez A."/>
            <person name="Chapman J."/>
            <person name="Pham J."/>
            <person name="Shu S."/>
            <person name="Neupane R."/>
            <person name="Cipriano M."/>
            <person name="Mancuso J."/>
            <person name="Tu H."/>
            <person name="Salamov A."/>
            <person name="Lindquist E."/>
            <person name="Shapiro H."/>
            <person name="Lucas S."/>
            <person name="Grigoriev I.V."/>
            <person name="Cande W.Z."/>
            <person name="Fulton C."/>
            <person name="Rokhsar D.S."/>
            <person name="Dawson S.C."/>
        </authorList>
    </citation>
    <scope>NUCLEOTIDE SEQUENCE [LARGE SCALE GENOMIC DNA]</scope>
    <source>
        <strain evidence="4 5">NEG-M</strain>
    </source>
</reference>
<dbReference type="Proteomes" id="UP000006671">
    <property type="component" value="Unassembled WGS sequence"/>
</dbReference>
<dbReference type="InterPro" id="IPR036291">
    <property type="entry name" value="NAD(P)-bd_dom_sf"/>
</dbReference>
<dbReference type="PANTHER" id="PTHR43086">
    <property type="entry name" value="VERY-LONG-CHAIN 3-OXOOACYL-COA REDUCTASE"/>
    <property type="match status" value="1"/>
</dbReference>
<keyword evidence="1" id="KW-0521">NADP</keyword>
<protein>
    <submittedName>
        <fullName evidence="4">Short-chain dehydrogenase/reductase</fullName>
    </submittedName>
</protein>
<dbReference type="PANTHER" id="PTHR43086:SF2">
    <property type="entry name" value="HYDROXYSTEROID DEHYDROGENASE-LIKE PROTEIN 1"/>
    <property type="match status" value="1"/>
</dbReference>
<dbReference type="EMBL" id="GG738875">
    <property type="protein sequence ID" value="EFC43178.1"/>
    <property type="molecule type" value="Genomic_DNA"/>
</dbReference>
<dbReference type="AlphaFoldDB" id="D2VIX5"/>
<proteinExistence type="inferred from homology"/>
<dbReference type="PRINTS" id="PR00081">
    <property type="entry name" value="GDHRDH"/>
</dbReference>
<keyword evidence="2" id="KW-0560">Oxidoreductase</keyword>
<dbReference type="STRING" id="5762.D2VIX5"/>
<dbReference type="VEuPathDB" id="AmoebaDB:NAEGRDRAFT_80123"/>
<evidence type="ECO:0000313" key="5">
    <source>
        <dbReference type="Proteomes" id="UP000006671"/>
    </source>
</evidence>
<dbReference type="InParanoid" id="D2VIX5"/>
<dbReference type="Pfam" id="PF00106">
    <property type="entry name" value="adh_short"/>
    <property type="match status" value="1"/>
</dbReference>
<keyword evidence="5" id="KW-1185">Reference proteome</keyword>
<dbReference type="OMA" id="HAVINQM"/>
<evidence type="ECO:0000313" key="4">
    <source>
        <dbReference type="EMBL" id="EFC43178.1"/>
    </source>
</evidence>
<dbReference type="GeneID" id="8853238"/>
<dbReference type="GO" id="GO:0005783">
    <property type="term" value="C:endoplasmic reticulum"/>
    <property type="evidence" value="ECO:0007669"/>
    <property type="project" value="TreeGrafter"/>
</dbReference>
<dbReference type="OrthoDB" id="5545019at2759"/>
<sequence length="311" mass="34558">MSCCGFSCVVYTLGVILGLVLLKKVVGFIYAHFIYKNSTNYRGKNVLITGATSGIGEGFAHEFSRRGANVIVVARNEEKGQNLKNTLETKYKNQVSIAIVDFEKASREEIKQALLNVVGNNKVDVLVNNVGINNTNNSPFPFTEQPESDFDKLIKVNLHSVLSVTRAIMPIMNERGTILNLSSYTAQYPTPLMTVYAATKSFINAFSLALKYEAPKMEVYGLSPMWVKSDMTMVRRATLMKPEATVYARSCVDIIGCPFGVSYGLTSAYWPHDLVVSLLALVPESFLMKQMKGFLSGLMKKMQKKAEEKKQ</sequence>
<dbReference type="SUPFAM" id="SSF51735">
    <property type="entry name" value="NAD(P)-binding Rossmann-fold domains"/>
    <property type="match status" value="1"/>
</dbReference>
<dbReference type="GO" id="GO:0030497">
    <property type="term" value="P:fatty acid elongation"/>
    <property type="evidence" value="ECO:0007669"/>
    <property type="project" value="TreeGrafter"/>
</dbReference>
<evidence type="ECO:0000256" key="1">
    <source>
        <dbReference type="ARBA" id="ARBA00022857"/>
    </source>
</evidence>
<name>D2VIX5_NAEGR</name>
<dbReference type="Gene3D" id="3.40.50.720">
    <property type="entry name" value="NAD(P)-binding Rossmann-like Domain"/>
    <property type="match status" value="1"/>
</dbReference>
<dbReference type="eggNOG" id="KOG1014">
    <property type="taxonomic scope" value="Eukaryota"/>
</dbReference>
<organism evidence="5">
    <name type="scientific">Naegleria gruberi</name>
    <name type="common">Amoeba</name>
    <dbReference type="NCBI Taxonomy" id="5762"/>
    <lineage>
        <taxon>Eukaryota</taxon>
        <taxon>Discoba</taxon>
        <taxon>Heterolobosea</taxon>
        <taxon>Tetramitia</taxon>
        <taxon>Eutetramitia</taxon>
        <taxon>Vahlkampfiidae</taxon>
        <taxon>Naegleria</taxon>
    </lineage>
</organism>
<evidence type="ECO:0000256" key="2">
    <source>
        <dbReference type="ARBA" id="ARBA00023002"/>
    </source>
</evidence>
<dbReference type="PRINTS" id="PR00080">
    <property type="entry name" value="SDRFAMILY"/>
</dbReference>
<gene>
    <name evidence="4" type="ORF">NAEGRDRAFT_80123</name>
</gene>
<dbReference type="PIRSF" id="PIRSF000126">
    <property type="entry name" value="11-beta-HSD1"/>
    <property type="match status" value="1"/>
</dbReference>
<dbReference type="KEGG" id="ngr:NAEGRDRAFT_80123"/>
<evidence type="ECO:0000256" key="3">
    <source>
        <dbReference type="RuleBase" id="RU000363"/>
    </source>
</evidence>